<keyword evidence="4" id="KW-0862">Zinc</keyword>
<proteinExistence type="inferred from homology"/>
<dbReference type="EMBL" id="BMZB01000001">
    <property type="protein sequence ID" value="GGZ30344.1"/>
    <property type="molecule type" value="Genomic_DNA"/>
</dbReference>
<dbReference type="Gene3D" id="3.40.50.620">
    <property type="entry name" value="HUPs"/>
    <property type="match status" value="1"/>
</dbReference>
<keyword evidence="5 7" id="KW-0067">ATP-binding</keyword>
<dbReference type="InterPro" id="IPR000924">
    <property type="entry name" value="Glu/Gln-tRNA-synth"/>
</dbReference>
<dbReference type="PANTHER" id="PTHR43311">
    <property type="entry name" value="GLUTAMATE--TRNA LIGASE"/>
    <property type="match status" value="1"/>
</dbReference>
<dbReference type="GO" id="GO:0005829">
    <property type="term" value="C:cytosol"/>
    <property type="evidence" value="ECO:0007669"/>
    <property type="project" value="TreeGrafter"/>
</dbReference>
<keyword evidence="3 7" id="KW-0547">Nucleotide-binding</keyword>
<accession>A0A918US39</accession>
<dbReference type="PRINTS" id="PR00987">
    <property type="entry name" value="TRNASYNTHGLU"/>
</dbReference>
<comment type="caution">
    <text evidence="9">The sequence shown here is derived from an EMBL/GenBank/DDBJ whole genome shotgun (WGS) entry which is preliminary data.</text>
</comment>
<evidence type="ECO:0000256" key="4">
    <source>
        <dbReference type="ARBA" id="ARBA00022833"/>
    </source>
</evidence>
<feature type="domain" description="Glutamyl/glutaminyl-tRNA synthetase class Ib catalytic" evidence="8">
    <location>
        <begin position="4"/>
        <end position="106"/>
    </location>
</feature>
<keyword evidence="6 7" id="KW-0030">Aminoacyl-tRNA synthetase</keyword>
<dbReference type="RefSeq" id="WP_189485810.1">
    <property type="nucleotide sequence ID" value="NZ_BMZB01000001.1"/>
</dbReference>
<evidence type="ECO:0000256" key="5">
    <source>
        <dbReference type="ARBA" id="ARBA00022840"/>
    </source>
</evidence>
<protein>
    <submittedName>
        <fullName evidence="9">tRNA glutamyl-Q(34) synthetase GluQRS</fullName>
    </submittedName>
</protein>
<dbReference type="PANTHER" id="PTHR43311:SF1">
    <property type="entry name" value="GLUTAMYL-Q TRNA(ASP) SYNTHETASE"/>
    <property type="match status" value="1"/>
</dbReference>
<dbReference type="SUPFAM" id="SSF52374">
    <property type="entry name" value="Nucleotidylyl transferase"/>
    <property type="match status" value="1"/>
</dbReference>
<dbReference type="Pfam" id="PF00749">
    <property type="entry name" value="tRNA-synt_1c"/>
    <property type="match status" value="2"/>
</dbReference>
<evidence type="ECO:0000256" key="2">
    <source>
        <dbReference type="ARBA" id="ARBA00022723"/>
    </source>
</evidence>
<evidence type="ECO:0000256" key="7">
    <source>
        <dbReference type="RuleBase" id="RU363037"/>
    </source>
</evidence>
<dbReference type="GO" id="GO:0006424">
    <property type="term" value="P:glutamyl-tRNA aminoacylation"/>
    <property type="evidence" value="ECO:0007669"/>
    <property type="project" value="TreeGrafter"/>
</dbReference>
<reference evidence="9" key="1">
    <citation type="journal article" date="2014" name="Int. J. Syst. Evol. Microbiol.">
        <title>Complete genome sequence of Corynebacterium casei LMG S-19264T (=DSM 44701T), isolated from a smear-ripened cheese.</title>
        <authorList>
            <consortium name="US DOE Joint Genome Institute (JGI-PGF)"/>
            <person name="Walter F."/>
            <person name="Albersmeier A."/>
            <person name="Kalinowski J."/>
            <person name="Ruckert C."/>
        </authorList>
    </citation>
    <scope>NUCLEOTIDE SEQUENCE</scope>
    <source>
        <strain evidence="9">KCTC 32296</strain>
    </source>
</reference>
<keyword evidence="2" id="KW-0479">Metal-binding</keyword>
<feature type="domain" description="Glutamyl/glutaminyl-tRNA synthetase class Ib catalytic" evidence="8">
    <location>
        <begin position="174"/>
        <end position="264"/>
    </location>
</feature>
<keyword evidence="10" id="KW-1185">Reference proteome</keyword>
<name>A0A918US39_9CAUL</name>
<dbReference type="GO" id="GO:0005524">
    <property type="term" value="F:ATP binding"/>
    <property type="evidence" value="ECO:0007669"/>
    <property type="project" value="UniProtKB-KW"/>
</dbReference>
<dbReference type="InterPro" id="IPR001412">
    <property type="entry name" value="aa-tRNA-synth_I_CS"/>
</dbReference>
<dbReference type="InterPro" id="IPR049940">
    <property type="entry name" value="GluQ/Sye"/>
</dbReference>
<dbReference type="InterPro" id="IPR020058">
    <property type="entry name" value="Glu/Gln-tRNA-synth_Ib_cat-dom"/>
</dbReference>
<evidence type="ECO:0000313" key="9">
    <source>
        <dbReference type="EMBL" id="GGZ30344.1"/>
    </source>
</evidence>
<dbReference type="NCBIfam" id="NF004315">
    <property type="entry name" value="PRK05710.1-4"/>
    <property type="match status" value="1"/>
</dbReference>
<evidence type="ECO:0000313" key="10">
    <source>
        <dbReference type="Proteomes" id="UP000662572"/>
    </source>
</evidence>
<sequence>MTYTTRFAPSPTGYLHLGHAFSALTAFEAASRHDGAFILRLEDIDHTRCRTEYEQAIYDDLLWLGLDWPEPVLRQSEHMADYQAALERLKSMGLVYPCYKTRKELMLEALSAPQDTPPLPTTDTPLDREPAWRLSLPEALDYLGSRWDGLGFEEQGRGGRGEHGWQAADPSINGDVVLARKDVGIAYHLAVVVDDARQGITHIHRGHDLFEAIHTQVLLQALLGLPTPQYHHHALLLDDTGHRLAKRKGSKSIRDLRNEGMSPADIKALIASAAKT</sequence>
<dbReference type="InterPro" id="IPR014729">
    <property type="entry name" value="Rossmann-like_a/b/a_fold"/>
</dbReference>
<comment type="similarity">
    <text evidence="7">Belongs to the class-I aminoacyl-tRNA synthetase family.</text>
</comment>
<dbReference type="Proteomes" id="UP000662572">
    <property type="component" value="Unassembled WGS sequence"/>
</dbReference>
<dbReference type="AlphaFoldDB" id="A0A918US39"/>
<dbReference type="PROSITE" id="PS00178">
    <property type="entry name" value="AA_TRNA_LIGASE_I"/>
    <property type="match status" value="1"/>
</dbReference>
<organism evidence="9 10">
    <name type="scientific">Asticcacaulis endophyticus</name>
    <dbReference type="NCBI Taxonomy" id="1395890"/>
    <lineage>
        <taxon>Bacteria</taxon>
        <taxon>Pseudomonadati</taxon>
        <taxon>Pseudomonadota</taxon>
        <taxon>Alphaproteobacteria</taxon>
        <taxon>Caulobacterales</taxon>
        <taxon>Caulobacteraceae</taxon>
        <taxon>Asticcacaulis</taxon>
    </lineage>
</organism>
<evidence type="ECO:0000256" key="6">
    <source>
        <dbReference type="ARBA" id="ARBA00023146"/>
    </source>
</evidence>
<evidence type="ECO:0000256" key="1">
    <source>
        <dbReference type="ARBA" id="ARBA00022598"/>
    </source>
</evidence>
<dbReference type="GO" id="GO:0004818">
    <property type="term" value="F:glutamate-tRNA ligase activity"/>
    <property type="evidence" value="ECO:0007669"/>
    <property type="project" value="TreeGrafter"/>
</dbReference>
<keyword evidence="7" id="KW-0648">Protein biosynthesis</keyword>
<evidence type="ECO:0000256" key="3">
    <source>
        <dbReference type="ARBA" id="ARBA00022741"/>
    </source>
</evidence>
<gene>
    <name evidence="9" type="ORF">GCM10011273_15740</name>
</gene>
<reference evidence="9" key="2">
    <citation type="submission" date="2020-09" db="EMBL/GenBank/DDBJ databases">
        <authorList>
            <person name="Sun Q."/>
            <person name="Kim S."/>
        </authorList>
    </citation>
    <scope>NUCLEOTIDE SEQUENCE</scope>
    <source>
        <strain evidence="9">KCTC 32296</strain>
    </source>
</reference>
<evidence type="ECO:0000259" key="8">
    <source>
        <dbReference type="Pfam" id="PF00749"/>
    </source>
</evidence>
<keyword evidence="1 7" id="KW-0436">Ligase</keyword>